<name>A0A2G9SLU1_AQUCT</name>
<dbReference type="EMBL" id="KV922824">
    <property type="protein sequence ID" value="PIO41012.1"/>
    <property type="molecule type" value="Genomic_DNA"/>
</dbReference>
<protein>
    <submittedName>
        <fullName evidence="8">Uroplakin-1a</fullName>
    </submittedName>
</protein>
<dbReference type="GO" id="GO:0016020">
    <property type="term" value="C:membrane"/>
    <property type="evidence" value="ECO:0007669"/>
    <property type="project" value="UniProtKB-SubCell"/>
</dbReference>
<comment type="subcellular location">
    <subcellularLocation>
        <location evidence="1">Membrane</location>
        <topology evidence="1">Multi-pass membrane protein</topology>
    </subcellularLocation>
</comment>
<feature type="transmembrane region" description="Helical" evidence="7">
    <location>
        <begin position="226"/>
        <end position="249"/>
    </location>
</feature>
<keyword evidence="6" id="KW-0325">Glycoprotein</keyword>
<evidence type="ECO:0000256" key="1">
    <source>
        <dbReference type="ARBA" id="ARBA00004141"/>
    </source>
</evidence>
<dbReference type="OrthoDB" id="6361633at2759"/>
<keyword evidence="3 7" id="KW-0812">Transmembrane</keyword>
<gene>
    <name evidence="8" type="ORF">AB205_0201640</name>
</gene>
<evidence type="ECO:0000256" key="3">
    <source>
        <dbReference type="ARBA" id="ARBA00022692"/>
    </source>
</evidence>
<evidence type="ECO:0000256" key="2">
    <source>
        <dbReference type="ARBA" id="ARBA00006840"/>
    </source>
</evidence>
<dbReference type="InterPro" id="IPR018499">
    <property type="entry name" value="Tetraspanin/Peripherin"/>
</dbReference>
<evidence type="ECO:0000256" key="4">
    <source>
        <dbReference type="ARBA" id="ARBA00022989"/>
    </source>
</evidence>
<dbReference type="InterPro" id="IPR008952">
    <property type="entry name" value="Tetraspanin_EC2_sf"/>
</dbReference>
<dbReference type="PRINTS" id="PR00259">
    <property type="entry name" value="TMFOUR"/>
</dbReference>
<evidence type="ECO:0000256" key="5">
    <source>
        <dbReference type="ARBA" id="ARBA00023136"/>
    </source>
</evidence>
<evidence type="ECO:0000313" key="9">
    <source>
        <dbReference type="Proteomes" id="UP000228934"/>
    </source>
</evidence>
<dbReference type="AlphaFoldDB" id="A0A2G9SLU1"/>
<evidence type="ECO:0000256" key="6">
    <source>
        <dbReference type="ARBA" id="ARBA00023180"/>
    </source>
</evidence>
<feature type="transmembrane region" description="Helical" evidence="7">
    <location>
        <begin position="87"/>
        <end position="108"/>
    </location>
</feature>
<dbReference type="PANTHER" id="PTHR47110">
    <property type="entry name" value="TESTIS-SPECIFIC EXPRESSED PROTEIN 55"/>
    <property type="match status" value="1"/>
</dbReference>
<keyword evidence="9" id="KW-1185">Reference proteome</keyword>
<keyword evidence="4 7" id="KW-1133">Transmembrane helix</keyword>
<feature type="transmembrane region" description="Helical" evidence="7">
    <location>
        <begin position="9"/>
        <end position="33"/>
    </location>
</feature>
<reference evidence="9" key="1">
    <citation type="journal article" date="2017" name="Nat. Commun.">
        <title>The North American bullfrog draft genome provides insight into hormonal regulation of long noncoding RNA.</title>
        <authorList>
            <person name="Hammond S.A."/>
            <person name="Warren R.L."/>
            <person name="Vandervalk B.P."/>
            <person name="Kucuk E."/>
            <person name="Khan H."/>
            <person name="Gibb E.A."/>
            <person name="Pandoh P."/>
            <person name="Kirk H."/>
            <person name="Zhao Y."/>
            <person name="Jones M."/>
            <person name="Mungall A.J."/>
            <person name="Coope R."/>
            <person name="Pleasance S."/>
            <person name="Moore R.A."/>
            <person name="Holt R.A."/>
            <person name="Round J.M."/>
            <person name="Ohora S."/>
            <person name="Walle B.V."/>
            <person name="Veldhoen N."/>
            <person name="Helbing C.C."/>
            <person name="Birol I."/>
        </authorList>
    </citation>
    <scope>NUCLEOTIDE SEQUENCE [LARGE SCALE GENOMIC DNA]</scope>
</reference>
<dbReference type="Pfam" id="PF00335">
    <property type="entry name" value="Tetraspanin"/>
    <property type="match status" value="1"/>
</dbReference>
<feature type="transmembrane region" description="Helical" evidence="7">
    <location>
        <begin position="53"/>
        <end position="75"/>
    </location>
</feature>
<accession>A0A2G9SLU1</accession>
<proteinExistence type="inferred from homology"/>
<dbReference type="CDD" id="cd03156">
    <property type="entry name" value="uroplakin_I_like_LEL"/>
    <property type="match status" value="1"/>
</dbReference>
<sequence length="251" mass="28374">MADKGSSGLVAIIVFGNVIIMLCGLALFAETIWATTDPYYVYPVLGVTGKDDVFAGGWIGIFCGFSFFLLGLYGIVATIKGSRTMLIVYLVLMMIVYIFECASCITSFTHRDYMVNSNVIKQQMLRYYADNTTNQGQEITLFWNRIMLERSCCAVDGPADWINYGSTFRNSYPETVAPWPFWCCARDNNFQVINQAGCSVGLSPYINAQGCSDHIMHAIDSYTWGISWFGFAILMWTMLVLFATMYHYFRM</sequence>
<evidence type="ECO:0000256" key="7">
    <source>
        <dbReference type="SAM" id="Phobius"/>
    </source>
</evidence>
<evidence type="ECO:0000313" key="8">
    <source>
        <dbReference type="EMBL" id="PIO41012.1"/>
    </source>
</evidence>
<keyword evidence="5 7" id="KW-0472">Membrane</keyword>
<dbReference type="Proteomes" id="UP000228934">
    <property type="component" value="Unassembled WGS sequence"/>
</dbReference>
<dbReference type="SUPFAM" id="SSF48652">
    <property type="entry name" value="Tetraspanin"/>
    <property type="match status" value="1"/>
</dbReference>
<dbReference type="Gene3D" id="1.10.1450.10">
    <property type="entry name" value="Tetraspanin"/>
    <property type="match status" value="1"/>
</dbReference>
<comment type="similarity">
    <text evidence="2">Belongs to the tetraspanin (TM4SF) family.</text>
</comment>
<organism evidence="8 9">
    <name type="scientific">Aquarana catesbeiana</name>
    <name type="common">American bullfrog</name>
    <name type="synonym">Rana catesbeiana</name>
    <dbReference type="NCBI Taxonomy" id="8400"/>
    <lineage>
        <taxon>Eukaryota</taxon>
        <taxon>Metazoa</taxon>
        <taxon>Chordata</taxon>
        <taxon>Craniata</taxon>
        <taxon>Vertebrata</taxon>
        <taxon>Euteleostomi</taxon>
        <taxon>Amphibia</taxon>
        <taxon>Batrachia</taxon>
        <taxon>Anura</taxon>
        <taxon>Neobatrachia</taxon>
        <taxon>Ranoidea</taxon>
        <taxon>Ranidae</taxon>
        <taxon>Aquarana</taxon>
    </lineage>
</organism>
<dbReference type="PANTHER" id="PTHR47110:SF2">
    <property type="entry name" value="UROPLAKIN-1B"/>
    <property type="match status" value="1"/>
</dbReference>